<keyword evidence="2" id="KW-0288">FMN</keyword>
<dbReference type="Proteomes" id="UP000256310">
    <property type="component" value="Unassembled WGS sequence"/>
</dbReference>
<dbReference type="EMBL" id="QRDP01000004">
    <property type="protein sequence ID" value="RED17620.1"/>
    <property type="molecule type" value="Genomic_DNA"/>
</dbReference>
<evidence type="ECO:0000313" key="4">
    <source>
        <dbReference type="EMBL" id="RED17620.1"/>
    </source>
</evidence>
<evidence type="ECO:0000256" key="1">
    <source>
        <dbReference type="ARBA" id="ARBA00022630"/>
    </source>
</evidence>
<keyword evidence="1" id="KW-0285">Flavoprotein</keyword>
<dbReference type="GO" id="GO:0010181">
    <property type="term" value="F:FMN binding"/>
    <property type="evidence" value="ECO:0007669"/>
    <property type="project" value="InterPro"/>
</dbReference>
<reference evidence="4" key="1">
    <citation type="submission" date="2018-07" db="EMBL/GenBank/DDBJ databases">
        <title>Genomic Encyclopedia of Type Strains, Phase IV (KMG-IV): sequencing the most valuable type-strain genomes for metagenomic binning, comparative biology and taxonomic classification.</title>
        <authorList>
            <person name="Goeker M."/>
        </authorList>
    </citation>
    <scope>NUCLEOTIDE SEQUENCE [LARGE SCALE GENOMIC DNA]</scope>
    <source>
        <strain evidence="4">DSM 26725</strain>
    </source>
</reference>
<dbReference type="RefSeq" id="WP_342769841.1">
    <property type="nucleotide sequence ID" value="NZ_QRDP01000004.1"/>
</dbReference>
<sequence>MYNGAISFGGTVISTLLIVYHSMTGGTRQMAEAAAAAGRDAGGAEVVIKEAPDAGPEDLLAADGYLFATPENLAAIAGVMKAFFDRCYYPVLGKIEGRPYAALICAGSDGENARTQLERIATGWRLKKVADTPIVCTHAQTKEEILAEKQIGEEELAQCREIGAALAAGLEMGVF</sequence>
<evidence type="ECO:0000313" key="5">
    <source>
        <dbReference type="Proteomes" id="UP000256310"/>
    </source>
</evidence>
<dbReference type="Gene3D" id="3.40.50.360">
    <property type="match status" value="1"/>
</dbReference>
<name>A0A3D9FIL7_9SPHN</name>
<dbReference type="InterPro" id="IPR008254">
    <property type="entry name" value="Flavodoxin/NO_synth"/>
</dbReference>
<gene>
    <name evidence="4" type="ORF">DFR46_2671</name>
</gene>
<proteinExistence type="predicted"/>
<organism evidence="4 5">
    <name type="scientific">Parasphingopyxis lamellibrachiae</name>
    <dbReference type="NCBI Taxonomy" id="680125"/>
    <lineage>
        <taxon>Bacteria</taxon>
        <taxon>Pseudomonadati</taxon>
        <taxon>Pseudomonadota</taxon>
        <taxon>Alphaproteobacteria</taxon>
        <taxon>Sphingomonadales</taxon>
        <taxon>Sphingomonadaceae</taxon>
        <taxon>Parasphingopyxis</taxon>
    </lineage>
</organism>
<dbReference type="Pfam" id="PF03358">
    <property type="entry name" value="FMN_red"/>
    <property type="match status" value="1"/>
</dbReference>
<dbReference type="AlphaFoldDB" id="A0A3D9FIL7"/>
<evidence type="ECO:0000259" key="3">
    <source>
        <dbReference type="PROSITE" id="PS50902"/>
    </source>
</evidence>
<dbReference type="SUPFAM" id="SSF52218">
    <property type="entry name" value="Flavoproteins"/>
    <property type="match status" value="1"/>
</dbReference>
<dbReference type="PROSITE" id="PS50902">
    <property type="entry name" value="FLAVODOXIN_LIKE"/>
    <property type="match status" value="1"/>
</dbReference>
<comment type="caution">
    <text evidence="4">The sequence shown here is derived from an EMBL/GenBank/DDBJ whole genome shotgun (WGS) entry which is preliminary data.</text>
</comment>
<evidence type="ECO:0000256" key="2">
    <source>
        <dbReference type="ARBA" id="ARBA00022643"/>
    </source>
</evidence>
<dbReference type="InterPro" id="IPR029039">
    <property type="entry name" value="Flavoprotein-like_sf"/>
</dbReference>
<dbReference type="GO" id="GO:0016491">
    <property type="term" value="F:oxidoreductase activity"/>
    <property type="evidence" value="ECO:0007669"/>
    <property type="project" value="InterPro"/>
</dbReference>
<protein>
    <submittedName>
        <fullName evidence="4">NADPH-dependent FMN reductase</fullName>
    </submittedName>
</protein>
<accession>A0A3D9FIL7</accession>
<feature type="domain" description="Flavodoxin-like" evidence="3">
    <location>
        <begin position="16"/>
        <end position="175"/>
    </location>
</feature>
<dbReference type="InterPro" id="IPR005025">
    <property type="entry name" value="FMN_Rdtase-like_dom"/>
</dbReference>
<keyword evidence="5" id="KW-1185">Reference proteome</keyword>